<proteinExistence type="predicted"/>
<organism evidence="2 3">
    <name type="scientific">Siccirubricoccus soli</name>
    <dbReference type="NCBI Taxonomy" id="2899147"/>
    <lineage>
        <taxon>Bacteria</taxon>
        <taxon>Pseudomonadati</taxon>
        <taxon>Pseudomonadota</taxon>
        <taxon>Alphaproteobacteria</taxon>
        <taxon>Acetobacterales</taxon>
        <taxon>Roseomonadaceae</taxon>
        <taxon>Siccirubricoccus</taxon>
    </lineage>
</organism>
<evidence type="ECO:0000256" key="1">
    <source>
        <dbReference type="SAM" id="Coils"/>
    </source>
</evidence>
<dbReference type="EMBL" id="JAFIRR010000045">
    <property type="protein sequence ID" value="MCO6416069.1"/>
    <property type="molecule type" value="Genomic_DNA"/>
</dbReference>
<gene>
    <name evidence="2" type="ORF">JYK14_07780</name>
</gene>
<evidence type="ECO:0000313" key="2">
    <source>
        <dbReference type="EMBL" id="MCO6416069.1"/>
    </source>
</evidence>
<evidence type="ECO:0000313" key="3">
    <source>
        <dbReference type="Proteomes" id="UP001523392"/>
    </source>
</evidence>
<feature type="coiled-coil region" evidence="1">
    <location>
        <begin position="70"/>
        <end position="104"/>
    </location>
</feature>
<reference evidence="2 3" key="1">
    <citation type="submission" date="2021-12" db="EMBL/GenBank/DDBJ databases">
        <title>Siccirubricoccus leaddurans sp. nov., a high concentration Zn2+ tolerance bacterium.</title>
        <authorList>
            <person name="Cao Y."/>
        </authorList>
    </citation>
    <scope>NUCLEOTIDE SEQUENCE [LARGE SCALE GENOMIC DNA]</scope>
    <source>
        <strain evidence="2 3">KC 17139</strain>
    </source>
</reference>
<name>A0ABT1D4D2_9PROT</name>
<dbReference type="RefSeq" id="WP_252952678.1">
    <property type="nucleotide sequence ID" value="NZ_JAFIRR010000045.1"/>
</dbReference>
<dbReference type="Proteomes" id="UP001523392">
    <property type="component" value="Unassembled WGS sequence"/>
</dbReference>
<comment type="caution">
    <text evidence="2">The sequence shown here is derived from an EMBL/GenBank/DDBJ whole genome shotgun (WGS) entry which is preliminary data.</text>
</comment>
<protein>
    <submittedName>
        <fullName evidence="2">Uncharacterized protein</fullName>
    </submittedName>
</protein>
<accession>A0ABT1D4D2</accession>
<keyword evidence="3" id="KW-1185">Reference proteome</keyword>
<keyword evidence="1" id="KW-0175">Coiled coil</keyword>
<sequence>MNHEDWDELADALRARAPRDASDLPEAVDRAARVLKVGEDVWPRGSLPWLAEVARLAFDLGAVPEAQTALLAAEARVDAVLAKLADLRDALAEAREAMQDGDEAQFEDALAVVTGTLGELKQSDVGEVR</sequence>